<feature type="region of interest" description="Disordered" evidence="10">
    <location>
        <begin position="1"/>
        <end position="23"/>
    </location>
</feature>
<evidence type="ECO:0000256" key="10">
    <source>
        <dbReference type="SAM" id="MobiDB-lite"/>
    </source>
</evidence>
<keyword evidence="6 11" id="KW-0812">Transmembrane</keyword>
<keyword evidence="5" id="KW-0808">Transferase</keyword>
<dbReference type="AlphaFoldDB" id="A0A9D3ACN3"/>
<dbReference type="Pfam" id="PF00512">
    <property type="entry name" value="HisKA"/>
    <property type="match status" value="1"/>
</dbReference>
<sequence length="680" mass="72037">MARLTNETREGGRPQEEAGASARVESQRRFARLRERWRNASLKTSFMVYMLGFLVAALALSSATASLFGGLQSRVTQDEREASGLFVYDADDGMLHPARSISLDDRGAELFVQVSYDGREPLDPHLLGASARIFDASSYPYEYQLIDTTDDENASDGTADNKTAGENGDVGDEDSANGAEDGAGNAEAPETGAFEVYLEGHDELEAYLNDDGTLPIDDLAAYDAQARALFTAWIAEHPESPLAAFEADDARDEEGSASGSDAPDGSDARDESGVATERAARDGSDAAAGSGAATEQDAPDGSPTAVGSDTRDGSETATAQDARDGSAAAAGSDAPGDRMPVSPVGYYLSSSPSPSTAALSALFGLLSFAMFPLWFGVCIFAAARRFFRTRLEPGLSTLDAAASKIADRDLDFHVEHDRDDELGHLASSFETMRASLAASQRALWRTAEERRRLNAAFAHDLRTPLTVLKGKVELLGARLQAGDAAPEQLEASAAALARQVERLERYVEAMSGLQKLEDRVAAPERQTFDAVATGIDDIGRLLAAVAGKRFALSVSPACDVARPPLRIDRAIVDEVAENLVGNALRFARTRADARLDVRDGALALMVDDDGPGFSANALEHGCAPFFSETPSESHFGLGLNIASLLCERHGGSLSLANRPEGGARVVARFAMNVPDECAGS</sequence>
<dbReference type="InterPro" id="IPR036097">
    <property type="entry name" value="HisK_dim/P_sf"/>
</dbReference>
<dbReference type="PANTHER" id="PTHR45436:SF5">
    <property type="entry name" value="SENSOR HISTIDINE KINASE TRCS"/>
    <property type="match status" value="1"/>
</dbReference>
<dbReference type="GO" id="GO:0000155">
    <property type="term" value="F:phosphorelay sensor kinase activity"/>
    <property type="evidence" value="ECO:0007669"/>
    <property type="project" value="InterPro"/>
</dbReference>
<organism evidence="14 15">
    <name type="scientific">Rubneribacter badeniensis</name>
    <dbReference type="NCBI Taxonomy" id="2070688"/>
    <lineage>
        <taxon>Bacteria</taxon>
        <taxon>Bacillati</taxon>
        <taxon>Actinomycetota</taxon>
        <taxon>Coriobacteriia</taxon>
        <taxon>Eggerthellales</taxon>
        <taxon>Eggerthellaceae</taxon>
        <taxon>Rubneribacter</taxon>
    </lineage>
</organism>
<keyword evidence="7 14" id="KW-0418">Kinase</keyword>
<comment type="catalytic activity">
    <reaction evidence="1">
        <text>ATP + protein L-histidine = ADP + protein N-phospho-L-histidine.</text>
        <dbReference type="EC" id="2.7.13.3"/>
    </reaction>
</comment>
<dbReference type="SUPFAM" id="SSF55874">
    <property type="entry name" value="ATPase domain of HSP90 chaperone/DNA topoisomerase II/histidine kinase"/>
    <property type="match status" value="1"/>
</dbReference>
<evidence type="ECO:0000256" key="11">
    <source>
        <dbReference type="SAM" id="Phobius"/>
    </source>
</evidence>
<evidence type="ECO:0000313" key="14">
    <source>
        <dbReference type="EMBL" id="HJH43009.1"/>
    </source>
</evidence>
<feature type="compositionally biased region" description="Low complexity" evidence="10">
    <location>
        <begin position="176"/>
        <end position="188"/>
    </location>
</feature>
<proteinExistence type="predicted"/>
<dbReference type="InterPro" id="IPR003661">
    <property type="entry name" value="HisK_dim/P_dom"/>
</dbReference>
<dbReference type="InterPro" id="IPR003594">
    <property type="entry name" value="HATPase_dom"/>
</dbReference>
<evidence type="ECO:0000256" key="2">
    <source>
        <dbReference type="ARBA" id="ARBA00004236"/>
    </source>
</evidence>
<dbReference type="CDD" id="cd00075">
    <property type="entry name" value="HATPase"/>
    <property type="match status" value="1"/>
</dbReference>
<dbReference type="EMBL" id="DYZL01000085">
    <property type="protein sequence ID" value="HJH43009.1"/>
    <property type="molecule type" value="Genomic_DNA"/>
</dbReference>
<feature type="compositionally biased region" description="Low complexity" evidence="10">
    <location>
        <begin position="317"/>
        <end position="334"/>
    </location>
</feature>
<feature type="domain" description="Histidine kinase" evidence="12">
    <location>
        <begin position="456"/>
        <end position="673"/>
    </location>
</feature>
<dbReference type="InterPro" id="IPR005467">
    <property type="entry name" value="His_kinase_dom"/>
</dbReference>
<dbReference type="Proteomes" id="UP000789325">
    <property type="component" value="Unassembled WGS sequence"/>
</dbReference>
<keyword evidence="8 11" id="KW-1133">Transmembrane helix</keyword>
<comment type="caution">
    <text evidence="14">The sequence shown here is derived from an EMBL/GenBank/DDBJ whole genome shotgun (WGS) entry which is preliminary data.</text>
</comment>
<dbReference type="Pfam" id="PF00672">
    <property type="entry name" value="HAMP"/>
    <property type="match status" value="1"/>
</dbReference>
<dbReference type="SMART" id="SM00387">
    <property type="entry name" value="HATPase_c"/>
    <property type="match status" value="1"/>
</dbReference>
<feature type="compositionally biased region" description="Basic and acidic residues" evidence="10">
    <location>
        <begin position="1"/>
        <end position="16"/>
    </location>
</feature>
<dbReference type="Pfam" id="PF02518">
    <property type="entry name" value="HATPase_c"/>
    <property type="match status" value="1"/>
</dbReference>
<dbReference type="EC" id="2.7.13.3" evidence="3"/>
<evidence type="ECO:0000256" key="4">
    <source>
        <dbReference type="ARBA" id="ARBA00022553"/>
    </source>
</evidence>
<dbReference type="Gene3D" id="1.10.287.130">
    <property type="match status" value="1"/>
</dbReference>
<evidence type="ECO:0000259" key="12">
    <source>
        <dbReference type="PROSITE" id="PS50109"/>
    </source>
</evidence>
<dbReference type="SUPFAM" id="SSF47384">
    <property type="entry name" value="Homodimeric domain of signal transducing histidine kinase"/>
    <property type="match status" value="1"/>
</dbReference>
<gene>
    <name evidence="14" type="ORF">K8V16_04350</name>
</gene>
<dbReference type="PROSITE" id="PS50109">
    <property type="entry name" value="HIS_KIN"/>
    <property type="match status" value="1"/>
</dbReference>
<evidence type="ECO:0000256" key="1">
    <source>
        <dbReference type="ARBA" id="ARBA00000085"/>
    </source>
</evidence>
<dbReference type="GO" id="GO:0005886">
    <property type="term" value="C:plasma membrane"/>
    <property type="evidence" value="ECO:0007669"/>
    <property type="project" value="UniProtKB-SubCell"/>
</dbReference>
<feature type="compositionally biased region" description="Basic and acidic residues" evidence="10">
    <location>
        <begin position="266"/>
        <end position="284"/>
    </location>
</feature>
<evidence type="ECO:0000256" key="5">
    <source>
        <dbReference type="ARBA" id="ARBA00022679"/>
    </source>
</evidence>
<keyword evidence="11" id="KW-0472">Membrane</keyword>
<evidence type="ECO:0000313" key="15">
    <source>
        <dbReference type="Proteomes" id="UP000789325"/>
    </source>
</evidence>
<dbReference type="PROSITE" id="PS50885">
    <property type="entry name" value="HAMP"/>
    <property type="match status" value="1"/>
</dbReference>
<dbReference type="SMART" id="SM00304">
    <property type="entry name" value="HAMP"/>
    <property type="match status" value="2"/>
</dbReference>
<dbReference type="CDD" id="cd00082">
    <property type="entry name" value="HisKA"/>
    <property type="match status" value="1"/>
</dbReference>
<name>A0A9D3ACN3_9ACTN</name>
<dbReference type="InterPro" id="IPR050428">
    <property type="entry name" value="TCS_sensor_his_kinase"/>
</dbReference>
<reference evidence="14" key="1">
    <citation type="journal article" date="2021" name="PeerJ">
        <title>Extensive microbial diversity within the chicken gut microbiome revealed by metagenomics and culture.</title>
        <authorList>
            <person name="Gilroy R."/>
            <person name="Ravi A."/>
            <person name="Getino M."/>
            <person name="Pursley I."/>
            <person name="Horton D.L."/>
            <person name="Alikhan N.F."/>
            <person name="Baker D."/>
            <person name="Gharbi K."/>
            <person name="Hall N."/>
            <person name="Watson M."/>
            <person name="Adriaenssens E.M."/>
            <person name="Foster-Nyarko E."/>
            <person name="Jarju S."/>
            <person name="Secka A."/>
            <person name="Antonio M."/>
            <person name="Oren A."/>
            <person name="Chaudhuri R.R."/>
            <person name="La Ragione R."/>
            <person name="Hildebrand F."/>
            <person name="Pallen M.J."/>
        </authorList>
    </citation>
    <scope>NUCLEOTIDE SEQUENCE</scope>
    <source>
        <strain evidence="14">USAMLcec12-2067</strain>
    </source>
</reference>
<keyword evidence="4" id="KW-0597">Phosphoprotein</keyword>
<dbReference type="PANTHER" id="PTHR45436">
    <property type="entry name" value="SENSOR HISTIDINE KINASE YKOH"/>
    <property type="match status" value="1"/>
</dbReference>
<dbReference type="CDD" id="cd06225">
    <property type="entry name" value="HAMP"/>
    <property type="match status" value="1"/>
</dbReference>
<dbReference type="SUPFAM" id="SSF158472">
    <property type="entry name" value="HAMP domain-like"/>
    <property type="match status" value="1"/>
</dbReference>
<accession>A0A9D3ACN3</accession>
<feature type="region of interest" description="Disordered" evidence="10">
    <location>
        <begin position="248"/>
        <end position="338"/>
    </location>
</feature>
<protein>
    <recommendedName>
        <fullName evidence="3">histidine kinase</fullName>
        <ecNumber evidence="3">2.7.13.3</ecNumber>
    </recommendedName>
</protein>
<dbReference type="SMART" id="SM00388">
    <property type="entry name" value="HisKA"/>
    <property type="match status" value="1"/>
</dbReference>
<evidence type="ECO:0000256" key="3">
    <source>
        <dbReference type="ARBA" id="ARBA00012438"/>
    </source>
</evidence>
<feature type="domain" description="HAMP" evidence="13">
    <location>
        <begin position="395"/>
        <end position="441"/>
    </location>
</feature>
<evidence type="ECO:0000256" key="9">
    <source>
        <dbReference type="ARBA" id="ARBA00023012"/>
    </source>
</evidence>
<evidence type="ECO:0000259" key="13">
    <source>
        <dbReference type="PROSITE" id="PS50885"/>
    </source>
</evidence>
<evidence type="ECO:0000256" key="7">
    <source>
        <dbReference type="ARBA" id="ARBA00022777"/>
    </source>
</evidence>
<dbReference type="InterPro" id="IPR036890">
    <property type="entry name" value="HATPase_C_sf"/>
</dbReference>
<feature type="transmembrane region" description="Helical" evidence="11">
    <location>
        <begin position="46"/>
        <end position="71"/>
    </location>
</feature>
<feature type="region of interest" description="Disordered" evidence="10">
    <location>
        <begin position="148"/>
        <end position="188"/>
    </location>
</feature>
<feature type="compositionally biased region" description="Low complexity" evidence="10">
    <location>
        <begin position="256"/>
        <end position="265"/>
    </location>
</feature>
<reference evidence="14" key="2">
    <citation type="submission" date="2021-09" db="EMBL/GenBank/DDBJ databases">
        <authorList>
            <person name="Gilroy R."/>
        </authorList>
    </citation>
    <scope>NUCLEOTIDE SEQUENCE</scope>
    <source>
        <strain evidence="14">USAMLcec12-2067</strain>
    </source>
</reference>
<evidence type="ECO:0000256" key="6">
    <source>
        <dbReference type="ARBA" id="ARBA00022692"/>
    </source>
</evidence>
<evidence type="ECO:0000256" key="8">
    <source>
        <dbReference type="ARBA" id="ARBA00022989"/>
    </source>
</evidence>
<keyword evidence="9" id="KW-0902">Two-component regulatory system</keyword>
<dbReference type="Gene3D" id="1.10.8.500">
    <property type="entry name" value="HAMP domain in histidine kinase"/>
    <property type="match status" value="1"/>
</dbReference>
<dbReference type="InterPro" id="IPR003660">
    <property type="entry name" value="HAMP_dom"/>
</dbReference>
<comment type="subcellular location">
    <subcellularLocation>
        <location evidence="2">Cell membrane</location>
    </subcellularLocation>
</comment>
<feature type="transmembrane region" description="Helical" evidence="11">
    <location>
        <begin position="357"/>
        <end position="383"/>
    </location>
</feature>
<dbReference type="Gene3D" id="3.30.565.10">
    <property type="entry name" value="Histidine kinase-like ATPase, C-terminal domain"/>
    <property type="match status" value="1"/>
</dbReference>